<feature type="non-terminal residue" evidence="2">
    <location>
        <position position="1"/>
    </location>
</feature>
<proteinExistence type="predicted"/>
<protein>
    <submittedName>
        <fullName evidence="2">Uncharacterized protein</fullName>
    </submittedName>
</protein>
<organism evidence="2">
    <name type="scientific">uncultured Acidimicrobiales bacterium</name>
    <dbReference type="NCBI Taxonomy" id="310071"/>
    <lineage>
        <taxon>Bacteria</taxon>
        <taxon>Bacillati</taxon>
        <taxon>Actinomycetota</taxon>
        <taxon>Acidimicrobiia</taxon>
        <taxon>Acidimicrobiales</taxon>
        <taxon>environmental samples</taxon>
    </lineage>
</organism>
<feature type="compositionally biased region" description="Basic residues" evidence="1">
    <location>
        <begin position="115"/>
        <end position="128"/>
    </location>
</feature>
<feature type="region of interest" description="Disordered" evidence="1">
    <location>
        <begin position="101"/>
        <end position="222"/>
    </location>
</feature>
<reference evidence="2" key="1">
    <citation type="submission" date="2020-02" db="EMBL/GenBank/DDBJ databases">
        <authorList>
            <person name="Meier V. D."/>
        </authorList>
    </citation>
    <scope>NUCLEOTIDE SEQUENCE</scope>
    <source>
        <strain evidence="2">AVDCRST_MAG76</strain>
    </source>
</reference>
<name>A0A6J4HCL6_9ACTN</name>
<dbReference type="EMBL" id="CADCSZ010000035">
    <property type="protein sequence ID" value="CAA9219684.1"/>
    <property type="molecule type" value="Genomic_DNA"/>
</dbReference>
<accession>A0A6J4HCL6</accession>
<feature type="compositionally biased region" description="Low complexity" evidence="1">
    <location>
        <begin position="192"/>
        <end position="201"/>
    </location>
</feature>
<feature type="non-terminal residue" evidence="2">
    <location>
        <position position="222"/>
    </location>
</feature>
<evidence type="ECO:0000313" key="2">
    <source>
        <dbReference type="EMBL" id="CAA9219684.1"/>
    </source>
</evidence>
<feature type="region of interest" description="Disordered" evidence="1">
    <location>
        <begin position="1"/>
        <end position="32"/>
    </location>
</feature>
<dbReference type="AlphaFoldDB" id="A0A6J4HCL6"/>
<evidence type="ECO:0000256" key="1">
    <source>
        <dbReference type="SAM" id="MobiDB-lite"/>
    </source>
</evidence>
<sequence length="222" mass="23378">DGPDGRCDPGRAVAAGRTPLEPVARGLGAGQPLCRVDDPPRAGASLDAFHGERSCHGPRRGPSQEHRCCDGCNRAEDRRRTRPRGSPVHPRGQRILHLPSAGDAACGTSDGCGRPQRRHPVGARRRPSRLVVPVPPPAGAGLPHEPPGSCRLRAAPASARREAPGRGPGLAARWRRGRAREQPGVGHGGPWPGSRRSPSLGRGRRPPPSGPIRVGRVCPALM</sequence>
<gene>
    <name evidence="2" type="ORF">AVDCRST_MAG76-548</name>
</gene>